<organism evidence="4">
    <name type="scientific">Oxalobacter aliiformigenes</name>
    <dbReference type="NCBI Taxonomy" id="2946593"/>
    <lineage>
        <taxon>Bacteria</taxon>
        <taxon>Pseudomonadati</taxon>
        <taxon>Pseudomonadota</taxon>
        <taxon>Betaproteobacteria</taxon>
        <taxon>Burkholderiales</taxon>
        <taxon>Oxalobacteraceae</taxon>
        <taxon>Oxalobacter</taxon>
    </lineage>
</organism>
<proteinExistence type="predicted"/>
<evidence type="ECO:0000256" key="1">
    <source>
        <dbReference type="ARBA" id="ARBA00022729"/>
    </source>
</evidence>
<dbReference type="InterPro" id="IPR003991">
    <property type="entry name" value="Pertactin_virulence_factor"/>
</dbReference>
<dbReference type="InterPro" id="IPR024973">
    <property type="entry name" value="ESPR"/>
</dbReference>
<dbReference type="AlphaFoldDB" id="A0A9E9LFI2"/>
<dbReference type="Proteomes" id="UP001164819">
    <property type="component" value="Chromosome"/>
</dbReference>
<dbReference type="PANTHER" id="PTHR35037">
    <property type="entry name" value="C-TERMINAL REGION OF AIDA-LIKE PROTEIN"/>
    <property type="match status" value="1"/>
</dbReference>
<sequence>MNRIFKIIYNRARDLYMVGSENLRTHAGKTGVAVAAIALCSSAFAADPFEYTGSRWYGMGYWQDTDQKYSSVDILLNTNEDDLAGIVLGSTRLDVTDKNSPSVVTVNGLSSPTVMHGISLFDDGSGSASISFAGNLDVHLDGKADSAYGIAFWDGSRGEFAATGITVTGQGNQASGLLLDNSFASFSGDFTVDASGYSDMNIGVDLLGGQAVFKGIADITAKGGEHAWGVIGDDASVVQADDMNVHVSEAAVQGLGIHLSRNSQLTAHDIQIMVNSAAPAGIAVTDGSSLDANSAIVSVTDTTATGQGADGFAVSEQGSTVTLKRVQVTVAGNGDEQNGFRVSTGGTLNIEESAIVKAKTAATVDLGTLTIQKDFYAHFLEESRLHAESDGKIAINEAGEGTVQFKGYSDLTPSSANRILVNLAGPASYWDVTRDSRLTDLHLSGGTLNMSHISGFQTVTTHNLGGNNGLVKADTDFSTGETDKLVITGTASGQHGILVASSGTATVGETQYIVSDASGNATFSLANPGGKVDAGVYLYELSSRNAAEGATEWYLTRATGKDNTPELTPTAEAVLAMAASGAQNALYQNNLTDLRKRLGEVRDGARDGLWASFSGWQDVLSGYVSTRFRQEVYSLSLGLDHAIDDHWLVGAGFRATVADQKTHGHEGYHATGDADSQGFNLYATWTHANGSYADFVATVDRYGQKISTNMLDGQETKGKYHNWGFGLSAEVGRKFAGLGHDRTWFVEPQVQLSWYHVNGDSFHMDNGMRVKQDDADTLTGRLGLVAGRDLELEGNRKGQYYLKAGINHELSGEQKIALNETPFEEDRMMGTRFYYGAGLDWELDKTTKVYGQIEREDGGRYTKEFEFRLGLKHSF</sequence>
<keyword evidence="2" id="KW-0843">Virulence</keyword>
<dbReference type="PRINTS" id="PR01484">
    <property type="entry name" value="PRTACTNFAMLY"/>
</dbReference>
<dbReference type="Pfam" id="PF03797">
    <property type="entry name" value="Autotransporter"/>
    <property type="match status" value="1"/>
</dbReference>
<dbReference type="InterPro" id="IPR036709">
    <property type="entry name" value="Autotransporte_beta_dom_sf"/>
</dbReference>
<dbReference type="InterPro" id="IPR011050">
    <property type="entry name" value="Pectin_lyase_fold/virulence"/>
</dbReference>
<dbReference type="InterPro" id="IPR051551">
    <property type="entry name" value="Autotransporter_adhesion"/>
</dbReference>
<dbReference type="SUPFAM" id="SSF51126">
    <property type="entry name" value="Pectin lyase-like"/>
    <property type="match status" value="1"/>
</dbReference>
<dbReference type="GO" id="GO:0019867">
    <property type="term" value="C:outer membrane"/>
    <property type="evidence" value="ECO:0007669"/>
    <property type="project" value="InterPro"/>
</dbReference>
<accession>A0A9E9LFI2</accession>
<dbReference type="Gene3D" id="2.160.20.20">
    <property type="match status" value="1"/>
</dbReference>
<protein>
    <submittedName>
        <fullName evidence="4">Autotransporter outer membrane beta-barrel domain-containing protein</fullName>
    </submittedName>
</protein>
<dbReference type="SUPFAM" id="SSF103515">
    <property type="entry name" value="Autotransporter"/>
    <property type="match status" value="1"/>
</dbReference>
<dbReference type="RefSeq" id="WP_269316361.1">
    <property type="nucleotide sequence ID" value="NZ_CP098251.1"/>
</dbReference>
<evidence type="ECO:0000313" key="4">
    <source>
        <dbReference type="EMBL" id="WAV92097.1"/>
    </source>
</evidence>
<dbReference type="Pfam" id="PF03212">
    <property type="entry name" value="Pertactin"/>
    <property type="match status" value="1"/>
</dbReference>
<dbReference type="InterPro" id="IPR012332">
    <property type="entry name" value="Autotransporter_pectin_lyase_C"/>
</dbReference>
<evidence type="ECO:0000256" key="2">
    <source>
        <dbReference type="ARBA" id="ARBA00023026"/>
    </source>
</evidence>
<feature type="domain" description="Autotransporter" evidence="3">
    <location>
        <begin position="602"/>
        <end position="875"/>
    </location>
</feature>
<keyword evidence="1" id="KW-0732">Signal</keyword>
<evidence type="ECO:0000259" key="3">
    <source>
        <dbReference type="PROSITE" id="PS51208"/>
    </source>
</evidence>
<dbReference type="InterPro" id="IPR006315">
    <property type="entry name" value="OM_autotransptr_brl_dom"/>
</dbReference>
<dbReference type="EMBL" id="CP098251">
    <property type="protein sequence ID" value="WAV92097.1"/>
    <property type="molecule type" value="Genomic_DNA"/>
</dbReference>
<dbReference type="NCBIfam" id="TIGR01414">
    <property type="entry name" value="autotrans_barl"/>
    <property type="match status" value="1"/>
</dbReference>
<gene>
    <name evidence="4" type="ORF">NB646_05100</name>
</gene>
<dbReference type="PROSITE" id="PS51208">
    <property type="entry name" value="AUTOTRANSPORTER"/>
    <property type="match status" value="1"/>
</dbReference>
<dbReference type="SMART" id="SM00869">
    <property type="entry name" value="Autotransporter"/>
    <property type="match status" value="1"/>
</dbReference>
<name>A0A9E9LFI2_9BURK</name>
<dbReference type="Gene3D" id="2.40.128.130">
    <property type="entry name" value="Autotransporter beta-domain"/>
    <property type="match status" value="1"/>
</dbReference>
<dbReference type="PANTHER" id="PTHR35037:SF7">
    <property type="entry name" value="AUTOTRANSPORTER"/>
    <property type="match status" value="1"/>
</dbReference>
<reference evidence="4" key="1">
    <citation type="journal article" date="2022" name="Front. Microbiol.">
        <title>New perspectives on an old grouping: The genomic and phenotypic variability of Oxalobacter formigenes and the implications for calcium oxalate stone prevention.</title>
        <authorList>
            <person name="Chmiel J.A."/>
            <person name="Carr C."/>
            <person name="Stuivenberg G.A."/>
            <person name="Venema R."/>
            <person name="Chanyi R.M."/>
            <person name="Al K.F."/>
            <person name="Giguere D."/>
            <person name="Say H."/>
            <person name="Akouris P.P."/>
            <person name="Dominguez Romero S.A."/>
            <person name="Kwong A."/>
            <person name="Tai V."/>
            <person name="Koval S.F."/>
            <person name="Razvi H."/>
            <person name="Bjazevic J."/>
            <person name="Burton J.P."/>
        </authorList>
    </citation>
    <scope>NUCLEOTIDE SEQUENCE</scope>
    <source>
        <strain evidence="4">OxK</strain>
    </source>
</reference>
<dbReference type="InterPro" id="IPR004899">
    <property type="entry name" value="Pertactin_central"/>
</dbReference>
<dbReference type="InterPro" id="IPR005546">
    <property type="entry name" value="Autotransporte_beta"/>
</dbReference>
<dbReference type="Pfam" id="PF13018">
    <property type="entry name" value="ESPR"/>
    <property type="match status" value="1"/>
</dbReference>